<gene>
    <name evidence="1" type="ORF">HMPREF9306_01670</name>
</gene>
<dbReference type="EMBL" id="AGZR01000009">
    <property type="protein sequence ID" value="EPD32106.1"/>
    <property type="molecule type" value="Genomic_DNA"/>
</dbReference>
<dbReference type="InterPro" id="IPR010428">
    <property type="entry name" value="Zincin_1"/>
</dbReference>
<dbReference type="AlphaFoldDB" id="S2VZ26"/>
<evidence type="ECO:0008006" key="3">
    <source>
        <dbReference type="Google" id="ProtNLM"/>
    </source>
</evidence>
<dbReference type="Pfam" id="PF06262">
    <property type="entry name" value="Zincin_1"/>
    <property type="match status" value="1"/>
</dbReference>
<organism evidence="1 2">
    <name type="scientific">Propionimicrobium lymphophilum ACS-093-V-SCH5</name>
    <dbReference type="NCBI Taxonomy" id="883161"/>
    <lineage>
        <taxon>Bacteria</taxon>
        <taxon>Bacillati</taxon>
        <taxon>Actinomycetota</taxon>
        <taxon>Actinomycetes</taxon>
        <taxon>Propionibacteriales</taxon>
        <taxon>Propionibacteriaceae</taxon>
        <taxon>Propionimicrobium</taxon>
    </lineage>
</organism>
<reference evidence="1 2" key="1">
    <citation type="submission" date="2013-04" db="EMBL/GenBank/DDBJ databases">
        <title>The Genome Sequence of Propionimicrobium lymphophilum ACS-093-V-SCH5.</title>
        <authorList>
            <consortium name="The Broad Institute Genomics Platform"/>
            <person name="Earl A."/>
            <person name="Ward D."/>
            <person name="Feldgarden M."/>
            <person name="Gevers D."/>
            <person name="Saerens B."/>
            <person name="Vaneechoutte M."/>
            <person name="Walker B."/>
            <person name="Young S."/>
            <person name="Zeng Q."/>
            <person name="Gargeya S."/>
            <person name="Fitzgerald M."/>
            <person name="Haas B."/>
            <person name="Abouelleil A."/>
            <person name="Allen A.W."/>
            <person name="Alvarado L."/>
            <person name="Arachchi H.M."/>
            <person name="Berlin A.M."/>
            <person name="Chapman S.B."/>
            <person name="Gainer-Dewar J."/>
            <person name="Goldberg J."/>
            <person name="Griggs A."/>
            <person name="Gujja S."/>
            <person name="Hansen M."/>
            <person name="Howarth C."/>
            <person name="Imamovic A."/>
            <person name="Ireland A."/>
            <person name="Larimer J."/>
            <person name="McCowan C."/>
            <person name="Murphy C."/>
            <person name="Pearson M."/>
            <person name="Poon T.W."/>
            <person name="Priest M."/>
            <person name="Roberts A."/>
            <person name="Saif S."/>
            <person name="Shea T."/>
            <person name="Sisk P."/>
            <person name="Sykes S."/>
            <person name="Wortman J."/>
            <person name="Nusbaum C."/>
            <person name="Birren B."/>
        </authorList>
    </citation>
    <scope>NUCLEOTIDE SEQUENCE [LARGE SCALE GENOMIC DNA]</scope>
    <source>
        <strain evidence="1 2">ACS-093-V-SCH5</strain>
    </source>
</reference>
<dbReference type="SUPFAM" id="SSF55486">
    <property type="entry name" value="Metalloproteases ('zincins'), catalytic domain"/>
    <property type="match status" value="1"/>
</dbReference>
<evidence type="ECO:0000313" key="1">
    <source>
        <dbReference type="EMBL" id="EPD32106.1"/>
    </source>
</evidence>
<dbReference type="STRING" id="883161.HMPREF9306_01670"/>
<dbReference type="Proteomes" id="UP000014417">
    <property type="component" value="Unassembled WGS sequence"/>
</dbReference>
<dbReference type="Gene3D" id="3.30.2010.20">
    <property type="match status" value="1"/>
</dbReference>
<comment type="caution">
    <text evidence="1">The sequence shown here is derived from an EMBL/GenBank/DDBJ whole genome shotgun (WGS) entry which is preliminary data.</text>
</comment>
<proteinExistence type="predicted"/>
<dbReference type="InterPro" id="IPR038555">
    <property type="entry name" value="Zincin_1_sf"/>
</dbReference>
<dbReference type="CDD" id="cd12954">
    <property type="entry name" value="MMP_TTHA0227_like_1"/>
    <property type="match status" value="1"/>
</dbReference>
<dbReference type="HOGENOM" id="CLU_118049_2_1_11"/>
<name>S2VZ26_9ACTN</name>
<sequence>MSLPNSITGRAVKIPRRPTDAEYFIECVQESVETIQRNCPEALFGIDVGVDDVPVSALGLSADSLDSVPLAAAMSPTDGGVSKVIVFRRPLENRAADREDLKELTHDTLVEQISALTNRPMHELDPDL</sequence>
<protein>
    <recommendedName>
        <fullName evidence="3">Zinicin-like metallopeptidase</fullName>
    </recommendedName>
</protein>
<accession>S2VZ26</accession>
<evidence type="ECO:0000313" key="2">
    <source>
        <dbReference type="Proteomes" id="UP000014417"/>
    </source>
</evidence>
<keyword evidence="2" id="KW-1185">Reference proteome</keyword>